<feature type="compositionally biased region" description="Low complexity" evidence="1">
    <location>
        <begin position="203"/>
        <end position="216"/>
    </location>
</feature>
<comment type="caution">
    <text evidence="2">The sequence shown here is derived from an EMBL/GenBank/DDBJ whole genome shotgun (WGS) entry which is preliminary data.</text>
</comment>
<feature type="region of interest" description="Disordered" evidence="1">
    <location>
        <begin position="1"/>
        <end position="20"/>
    </location>
</feature>
<protein>
    <submittedName>
        <fullName evidence="2">Uncharacterized protein</fullName>
    </submittedName>
</protein>
<feature type="compositionally biased region" description="Basic and acidic residues" evidence="1">
    <location>
        <begin position="290"/>
        <end position="301"/>
    </location>
</feature>
<evidence type="ECO:0000256" key="1">
    <source>
        <dbReference type="SAM" id="MobiDB-lite"/>
    </source>
</evidence>
<feature type="region of interest" description="Disordered" evidence="1">
    <location>
        <begin position="200"/>
        <end position="231"/>
    </location>
</feature>
<evidence type="ECO:0000313" key="3">
    <source>
        <dbReference type="Proteomes" id="UP001141327"/>
    </source>
</evidence>
<feature type="region of interest" description="Disordered" evidence="1">
    <location>
        <begin position="118"/>
        <end position="168"/>
    </location>
</feature>
<dbReference type="Proteomes" id="UP001141327">
    <property type="component" value="Unassembled WGS sequence"/>
</dbReference>
<proteinExistence type="predicted"/>
<keyword evidence="3" id="KW-1185">Reference proteome</keyword>
<organism evidence="2 3">
    <name type="scientific">Paratrimastix pyriformis</name>
    <dbReference type="NCBI Taxonomy" id="342808"/>
    <lineage>
        <taxon>Eukaryota</taxon>
        <taxon>Metamonada</taxon>
        <taxon>Preaxostyla</taxon>
        <taxon>Paratrimastigidae</taxon>
        <taxon>Paratrimastix</taxon>
    </lineage>
</organism>
<evidence type="ECO:0000313" key="2">
    <source>
        <dbReference type="EMBL" id="KAJ4458170.1"/>
    </source>
</evidence>
<reference evidence="2" key="1">
    <citation type="journal article" date="2022" name="bioRxiv">
        <title>Genomics of Preaxostyla Flagellates Illuminates Evolutionary Transitions and the Path Towards Mitochondrial Loss.</title>
        <authorList>
            <person name="Novak L.V.F."/>
            <person name="Treitli S.C."/>
            <person name="Pyrih J."/>
            <person name="Halakuc P."/>
            <person name="Pipaliya S.V."/>
            <person name="Vacek V."/>
            <person name="Brzon O."/>
            <person name="Soukal P."/>
            <person name="Eme L."/>
            <person name="Dacks J.B."/>
            <person name="Karnkowska A."/>
            <person name="Elias M."/>
            <person name="Hampl V."/>
        </authorList>
    </citation>
    <scope>NUCLEOTIDE SEQUENCE</scope>
    <source>
        <strain evidence="2">RCP-MX</strain>
    </source>
</reference>
<feature type="compositionally biased region" description="Acidic residues" evidence="1">
    <location>
        <begin position="280"/>
        <end position="289"/>
    </location>
</feature>
<dbReference type="EMBL" id="JAPMOS010000033">
    <property type="protein sequence ID" value="KAJ4458170.1"/>
    <property type="molecule type" value="Genomic_DNA"/>
</dbReference>
<accession>A0ABQ8UFX2</accession>
<feature type="region of interest" description="Disordered" evidence="1">
    <location>
        <begin position="271"/>
        <end position="323"/>
    </location>
</feature>
<gene>
    <name evidence="2" type="ORF">PAPYR_6129</name>
</gene>
<sequence>MRARSPPGIRSSLTDVPAPPGVLPGRQYLAHSHKWLHSPSRTLTPVINAAKRQPQSIQDVAEQMERRISDELTHVSRSRPGKQDPQALFMQSVQQLAATHAGTGGRHGSTVATGRLQAPADSDAEPAPPELKLVPTGGSGPTSPVATPTGRGRRVERPTGAHHGPRHPAIFRRSAAASGSALRPLSAPAIFIGPLAHGPSARTATTATTTATAAAAPVSPHPEPALPSRQGPGHWCGGALMAAYEAAFRQWHAEYTAWHARHGAALGALAPRRPAPAPAVDDEGDDDGDGDGRAGEGRPDGEPAASAEGNAGCAPAIAIARPG</sequence>
<name>A0ABQ8UFX2_9EUKA</name>